<dbReference type="PROSITE" id="PS51296">
    <property type="entry name" value="RIESKE"/>
    <property type="match status" value="1"/>
</dbReference>
<evidence type="ECO:0000256" key="3">
    <source>
        <dbReference type="ARBA" id="ARBA00022723"/>
    </source>
</evidence>
<dbReference type="SUPFAM" id="SSF50022">
    <property type="entry name" value="ISP domain"/>
    <property type="match status" value="1"/>
</dbReference>
<dbReference type="Pfam" id="PF00355">
    <property type="entry name" value="Rieske"/>
    <property type="match status" value="1"/>
</dbReference>
<reference evidence="9 10" key="1">
    <citation type="journal article" date="2014" name="PLoS Genet.">
        <title>Phylogenetically driven sequencing of extremely halophilic archaea reveals strategies for static and dynamic osmo-response.</title>
        <authorList>
            <person name="Becker E.A."/>
            <person name="Seitzer P.M."/>
            <person name="Tritt A."/>
            <person name="Larsen D."/>
            <person name="Krusor M."/>
            <person name="Yao A.I."/>
            <person name="Wu D."/>
            <person name="Madern D."/>
            <person name="Eisen J.A."/>
            <person name="Darling A.E."/>
            <person name="Facciotti M.T."/>
        </authorList>
    </citation>
    <scope>NUCLEOTIDE SEQUENCE [LARGE SCALE GENOMIC DNA]</scope>
    <source>
        <strain evidence="9 10">DSM 14210</strain>
    </source>
</reference>
<dbReference type="PANTHER" id="PTHR43819">
    <property type="entry name" value="ARCHAEAL-TYPE GLUTAMATE SYNTHASE [NADPH]"/>
    <property type="match status" value="1"/>
</dbReference>
<dbReference type="InterPro" id="IPR036922">
    <property type="entry name" value="Rieske_2Fe-2S_sf"/>
</dbReference>
<comment type="cofactor">
    <cofactor evidence="7">
        <name>FMN</name>
        <dbReference type="ChEBI" id="CHEBI:58210"/>
    </cofactor>
</comment>
<evidence type="ECO:0000313" key="9">
    <source>
        <dbReference type="EMBL" id="ELZ33171.1"/>
    </source>
</evidence>
<comment type="catalytic activity">
    <reaction evidence="7">
        <text>2 L-glutamate + NADP(+) = L-glutamine + 2-oxoglutarate + NADPH + H(+)</text>
        <dbReference type="Rhea" id="RHEA:15501"/>
        <dbReference type="ChEBI" id="CHEBI:15378"/>
        <dbReference type="ChEBI" id="CHEBI:16810"/>
        <dbReference type="ChEBI" id="CHEBI:29985"/>
        <dbReference type="ChEBI" id="CHEBI:57783"/>
        <dbReference type="ChEBI" id="CHEBI:58349"/>
        <dbReference type="ChEBI" id="CHEBI:58359"/>
        <dbReference type="EC" id="1.4.1.13"/>
    </reaction>
</comment>
<keyword evidence="7" id="KW-0285">Flavoprotein</keyword>
<evidence type="ECO:0000256" key="1">
    <source>
        <dbReference type="ARBA" id="ARBA00009716"/>
    </source>
</evidence>
<dbReference type="GO" id="GO:0006537">
    <property type="term" value="P:glutamate biosynthetic process"/>
    <property type="evidence" value="ECO:0007669"/>
    <property type="project" value="UniProtKB-KW"/>
</dbReference>
<dbReference type="GO" id="GO:0046872">
    <property type="term" value="F:metal ion binding"/>
    <property type="evidence" value="ECO:0007669"/>
    <property type="project" value="UniProtKB-KW"/>
</dbReference>
<sequence>MPADVGSPSRVAAWSDLDDRDPAHARVEGVDLVVVRYDGEVSVLYGRCLHRGVLLGDGHVEGDDLICGVHGWDYRVDTGVSEYDNSEVLATFTAWVDESEDAVYVDADEVAAWAEENPQSYGDPEAGEAVDGAMRGAADDVDGGSVDPEFYGEPEAETEPYTHHIQKLAREGPEGIGEHGSVSAMGVPLAELPSWDDLQILTAQLDRTPLIDDHPVNSGLVIGPNAENPLELEIPVFVSDMSFGALSEEAKVAISKGADAAGTGVCSGEGGMLPEEQAVNSRYFYEYATGKFGWDIEKVADVQAFHFKAGQGAKTGTGGHLPGEKVQGKIAEVRDLEPGTDAVSPSRFDDLETPADFAAMADRVREVGGGIPVGFKLSAQHVEDDIDFALEAGADYLILDGRGGGTGAAPDVFKNNISVPTIAAIPRARRHLDARDATDVTLIATGGLRTESDFIKALALGADGVAVANAAMQAIGCLGMRACDSNNCPVGIASQREDLRSRLVIDSAAEGLANYFAATVKLMKVMARACGHDDLAGFERRDLTTWKRDVADLTGVEYAGVGRGGSRR</sequence>
<dbReference type="EMBL" id="AOJD01000077">
    <property type="protein sequence ID" value="ELZ33171.1"/>
    <property type="molecule type" value="Genomic_DNA"/>
</dbReference>
<dbReference type="InterPro" id="IPR002932">
    <property type="entry name" value="Glu_synthdom"/>
</dbReference>
<organism evidence="9 10">
    <name type="scientific">Halorubrum tebenquichense DSM 14210</name>
    <dbReference type="NCBI Taxonomy" id="1227485"/>
    <lineage>
        <taxon>Archaea</taxon>
        <taxon>Methanobacteriati</taxon>
        <taxon>Methanobacteriota</taxon>
        <taxon>Stenosarchaea group</taxon>
        <taxon>Halobacteria</taxon>
        <taxon>Halobacteriales</taxon>
        <taxon>Haloferacaceae</taxon>
        <taxon>Halorubrum</taxon>
    </lineage>
</organism>
<protein>
    <recommendedName>
        <fullName evidence="7">Archaeal glutamate synthase [NADPH]</fullName>
        <ecNumber evidence="7">1.4.1.13</ecNumber>
    </recommendedName>
</protein>
<gene>
    <name evidence="9" type="ORF">C472_14702</name>
</gene>
<keyword evidence="4 7" id="KW-0560">Oxidoreductase</keyword>
<evidence type="ECO:0000259" key="8">
    <source>
        <dbReference type="PROSITE" id="PS51296"/>
    </source>
</evidence>
<dbReference type="PATRIC" id="fig|1227485.3.peg.2891"/>
<evidence type="ECO:0000313" key="10">
    <source>
        <dbReference type="Proteomes" id="UP000011523"/>
    </source>
</evidence>
<proteinExistence type="inferred from homology"/>
<keyword evidence="2" id="KW-0001">2Fe-2S</keyword>
<comment type="caution">
    <text evidence="9">The sequence shown here is derived from an EMBL/GenBank/DDBJ whole genome shotgun (WGS) entry which is preliminary data.</text>
</comment>
<accession>M0DCG8</accession>
<dbReference type="PIRSF" id="PIRSF006429">
    <property type="entry name" value="GOGAT_lg_2"/>
    <property type="match status" value="1"/>
</dbReference>
<dbReference type="Gene3D" id="2.102.10.10">
    <property type="entry name" value="Rieske [2Fe-2S] iron-sulphur domain"/>
    <property type="match status" value="1"/>
</dbReference>
<keyword evidence="7" id="KW-0028">Amino-acid biosynthesis</keyword>
<dbReference type="PANTHER" id="PTHR43819:SF1">
    <property type="entry name" value="ARCHAEAL-TYPE GLUTAMATE SYNTHASE [NADPH]"/>
    <property type="match status" value="1"/>
</dbReference>
<dbReference type="InterPro" id="IPR013785">
    <property type="entry name" value="Aldolase_TIM"/>
</dbReference>
<evidence type="ECO:0000256" key="2">
    <source>
        <dbReference type="ARBA" id="ARBA00022714"/>
    </source>
</evidence>
<dbReference type="Gene3D" id="3.20.20.70">
    <property type="entry name" value="Aldolase class I"/>
    <property type="match status" value="1"/>
</dbReference>
<name>M0DCG8_9EURY</name>
<dbReference type="InterPro" id="IPR024188">
    <property type="entry name" value="GltB"/>
</dbReference>
<feature type="domain" description="Rieske" evidence="8">
    <location>
        <begin position="9"/>
        <end position="105"/>
    </location>
</feature>
<keyword evidence="7" id="KW-0288">FMN</keyword>
<dbReference type="AlphaFoldDB" id="M0DCG8"/>
<keyword evidence="5" id="KW-0408">Iron</keyword>
<keyword evidence="10" id="KW-1185">Reference proteome</keyword>
<evidence type="ECO:0000256" key="5">
    <source>
        <dbReference type="ARBA" id="ARBA00023004"/>
    </source>
</evidence>
<evidence type="ECO:0000256" key="7">
    <source>
        <dbReference type="PIRNR" id="PIRNR006429"/>
    </source>
</evidence>
<dbReference type="SUPFAM" id="SSF51395">
    <property type="entry name" value="FMN-linked oxidoreductases"/>
    <property type="match status" value="1"/>
</dbReference>
<dbReference type="Pfam" id="PF01645">
    <property type="entry name" value="Glu_synthase"/>
    <property type="match status" value="1"/>
</dbReference>
<keyword evidence="6" id="KW-0411">Iron-sulfur</keyword>
<comment type="similarity">
    <text evidence="1 7">Belongs to the glutamate synthase family.</text>
</comment>
<dbReference type="EC" id="1.4.1.13" evidence="7"/>
<evidence type="ECO:0000256" key="4">
    <source>
        <dbReference type="ARBA" id="ARBA00023002"/>
    </source>
</evidence>
<dbReference type="InterPro" id="IPR017941">
    <property type="entry name" value="Rieske_2Fe-2S"/>
</dbReference>
<dbReference type="PIRSF" id="PIRSF500061">
    <property type="entry name" value="GOGAT_lg2_archl"/>
    <property type="match status" value="1"/>
</dbReference>
<dbReference type="Proteomes" id="UP000011523">
    <property type="component" value="Unassembled WGS sequence"/>
</dbReference>
<keyword evidence="3" id="KW-0479">Metal-binding</keyword>
<dbReference type="CDD" id="cd02808">
    <property type="entry name" value="GltS_FMN"/>
    <property type="match status" value="1"/>
</dbReference>
<keyword evidence="7" id="KW-0314">Glutamate biosynthesis</keyword>
<dbReference type="GO" id="GO:0051537">
    <property type="term" value="F:2 iron, 2 sulfur cluster binding"/>
    <property type="evidence" value="ECO:0007669"/>
    <property type="project" value="UniProtKB-KW"/>
</dbReference>
<dbReference type="InterPro" id="IPR043578">
    <property type="entry name" value="GltB_archl_type"/>
</dbReference>
<dbReference type="GO" id="GO:0004355">
    <property type="term" value="F:glutamate synthase (NADPH) activity"/>
    <property type="evidence" value="ECO:0007669"/>
    <property type="project" value="UniProtKB-EC"/>
</dbReference>
<evidence type="ECO:0000256" key="6">
    <source>
        <dbReference type="ARBA" id="ARBA00023014"/>
    </source>
</evidence>
<keyword evidence="7" id="KW-0521">NADP</keyword>